<dbReference type="EMBL" id="CADCXU010035229">
    <property type="protein sequence ID" value="CAB0020327.1"/>
    <property type="molecule type" value="Genomic_DNA"/>
</dbReference>
<sequence length="94" mass="11011">MAVKLELFIASNESHQHLQAGRQGRKYRISEMLDQLCRLSKDGITEDRARTWPPHNYRLFLQARMRLFFGRHAGLVRSLEQHSFRGGSLDIFVI</sequence>
<dbReference type="AlphaFoldDB" id="A0A6H5HT77"/>
<dbReference type="Proteomes" id="UP000479000">
    <property type="component" value="Unassembled WGS sequence"/>
</dbReference>
<proteinExistence type="predicted"/>
<name>A0A6H5HT77_9HEMI</name>
<evidence type="ECO:0000313" key="2">
    <source>
        <dbReference type="Proteomes" id="UP000479000"/>
    </source>
</evidence>
<organism evidence="1 2">
    <name type="scientific">Nesidiocoris tenuis</name>
    <dbReference type="NCBI Taxonomy" id="355587"/>
    <lineage>
        <taxon>Eukaryota</taxon>
        <taxon>Metazoa</taxon>
        <taxon>Ecdysozoa</taxon>
        <taxon>Arthropoda</taxon>
        <taxon>Hexapoda</taxon>
        <taxon>Insecta</taxon>
        <taxon>Pterygota</taxon>
        <taxon>Neoptera</taxon>
        <taxon>Paraneoptera</taxon>
        <taxon>Hemiptera</taxon>
        <taxon>Heteroptera</taxon>
        <taxon>Panheteroptera</taxon>
        <taxon>Cimicomorpha</taxon>
        <taxon>Miridae</taxon>
        <taxon>Dicyphina</taxon>
        <taxon>Nesidiocoris</taxon>
    </lineage>
</organism>
<reference evidence="1 2" key="1">
    <citation type="submission" date="2020-02" db="EMBL/GenBank/DDBJ databases">
        <authorList>
            <person name="Ferguson B K."/>
        </authorList>
    </citation>
    <scope>NUCLEOTIDE SEQUENCE [LARGE SCALE GENOMIC DNA]</scope>
</reference>
<gene>
    <name evidence="1" type="ORF">NTEN_LOCUS23918</name>
</gene>
<evidence type="ECO:0000313" key="1">
    <source>
        <dbReference type="EMBL" id="CAB0020327.1"/>
    </source>
</evidence>
<keyword evidence="2" id="KW-1185">Reference proteome</keyword>
<feature type="non-terminal residue" evidence="1">
    <location>
        <position position="94"/>
    </location>
</feature>
<accession>A0A6H5HT77</accession>
<protein>
    <submittedName>
        <fullName evidence="1">Uncharacterized protein</fullName>
    </submittedName>
</protein>